<accession>U9UUQ7</accession>
<proteinExistence type="predicted"/>
<evidence type="ECO:0000313" key="1">
    <source>
        <dbReference type="EMBL" id="ESA24149.1"/>
    </source>
</evidence>
<organism evidence="1">
    <name type="scientific">Rhizophagus irregularis (strain DAOM 181602 / DAOM 197198 / MUCL 43194)</name>
    <name type="common">Arbuscular mycorrhizal fungus</name>
    <name type="synonym">Glomus intraradices</name>
    <dbReference type="NCBI Taxonomy" id="747089"/>
    <lineage>
        <taxon>Eukaryota</taxon>
        <taxon>Fungi</taxon>
        <taxon>Fungi incertae sedis</taxon>
        <taxon>Mucoromycota</taxon>
        <taxon>Glomeromycotina</taxon>
        <taxon>Glomeromycetes</taxon>
        <taxon>Glomerales</taxon>
        <taxon>Glomeraceae</taxon>
        <taxon>Rhizophagus</taxon>
    </lineage>
</organism>
<dbReference type="HOGENOM" id="CLU_2795203_0_0_1"/>
<reference evidence="1" key="1">
    <citation type="submission" date="2013-07" db="EMBL/GenBank/DDBJ databases">
        <title>The genome of an arbuscular mycorrhizal fungus provides insights into the evolution of the oldest plant symbiosis.</title>
        <authorList>
            <consortium name="DOE Joint Genome Institute"/>
            <person name="Tisserant E."/>
            <person name="Malbreil M."/>
            <person name="Kuo A."/>
            <person name="Kohler A."/>
            <person name="Symeonidi A."/>
            <person name="Balestrini R."/>
            <person name="Charron P."/>
            <person name="Duensing N."/>
            <person name="Frei-dit-Frey N."/>
            <person name="Gianinazzi-Pearson V."/>
            <person name="Gilbert B."/>
            <person name="Handa Y."/>
            <person name="Hijri M."/>
            <person name="Kaul R."/>
            <person name="Kawaguchi M."/>
            <person name="Krajinski F."/>
            <person name="Lammers P."/>
            <person name="Lapierre D."/>
            <person name="Masclaux F.G."/>
            <person name="Murat C."/>
            <person name="Morin E."/>
            <person name="Ndikumana S."/>
            <person name="Pagni M."/>
            <person name="Petitpierre D."/>
            <person name="Requena N."/>
            <person name="Rosikiewicz P."/>
            <person name="Riley R."/>
            <person name="Saito K."/>
            <person name="San Clemente H."/>
            <person name="Shapiro H."/>
            <person name="van Tuinen D."/>
            <person name="Becard G."/>
            <person name="Bonfante P."/>
            <person name="Paszkowski U."/>
            <person name="Shachar-Hill Y."/>
            <person name="Young J.P."/>
            <person name="Sanders I.R."/>
            <person name="Henrissat B."/>
            <person name="Rensing S.A."/>
            <person name="Grigoriev I.V."/>
            <person name="Corradi N."/>
            <person name="Roux C."/>
            <person name="Martin F."/>
        </authorList>
    </citation>
    <scope>NUCLEOTIDE SEQUENCE</scope>
    <source>
        <strain evidence="1">DAOM 197198</strain>
    </source>
</reference>
<protein>
    <submittedName>
        <fullName evidence="1">Uncharacterized protein</fullName>
    </submittedName>
</protein>
<sequence length="68" mass="7501">MATNNNNEATLVQNDINNKMQDIEYATSDCEQSSSKSLSTFMLNMNIGYNFFETDNPITALGLSGSKL</sequence>
<gene>
    <name evidence="1" type="ORF">GLOINDRAFT_14709</name>
</gene>
<name>U9UUQ7_RHIID</name>
<dbReference type="EMBL" id="KI274178">
    <property type="protein sequence ID" value="ESA24149.1"/>
    <property type="molecule type" value="Genomic_DNA"/>
</dbReference>
<dbReference type="AlphaFoldDB" id="U9UUQ7"/>